<dbReference type="PROSITE" id="PS01086">
    <property type="entry name" value="RIBUL_P_3_EPIMER_2"/>
    <property type="match status" value="1"/>
</dbReference>
<keyword evidence="13" id="KW-0464">Manganese</keyword>
<evidence type="ECO:0000256" key="6">
    <source>
        <dbReference type="ARBA" id="ARBA00009541"/>
    </source>
</evidence>
<dbReference type="GO" id="GO:0046872">
    <property type="term" value="F:metal ion binding"/>
    <property type="evidence" value="ECO:0007669"/>
    <property type="project" value="UniProtKB-UniRule"/>
</dbReference>
<dbReference type="RefSeq" id="WP_103895736.1">
    <property type="nucleotide sequence ID" value="NZ_FNUK01000007.1"/>
</dbReference>
<feature type="active site" description="Proton donor" evidence="10 12">
    <location>
        <position position="174"/>
    </location>
</feature>
<dbReference type="OrthoDB" id="1645589at2"/>
<dbReference type="PROSITE" id="PS01085">
    <property type="entry name" value="RIBUL_P_3_EPIMER_1"/>
    <property type="match status" value="1"/>
</dbReference>
<keyword evidence="16" id="KW-1185">Reference proteome</keyword>
<dbReference type="SUPFAM" id="SSF51366">
    <property type="entry name" value="Ribulose-phoshate binding barrel"/>
    <property type="match status" value="1"/>
</dbReference>
<feature type="binding site" evidence="10 13">
    <location>
        <position position="174"/>
    </location>
    <ligand>
        <name>a divalent metal cation</name>
        <dbReference type="ChEBI" id="CHEBI:60240"/>
    </ligand>
</feature>
<evidence type="ECO:0000256" key="14">
    <source>
        <dbReference type="PIRSR" id="PIRSR001461-3"/>
    </source>
</evidence>
<dbReference type="InterPro" id="IPR011060">
    <property type="entry name" value="RibuloseP-bd_barrel"/>
</dbReference>
<feature type="binding site" evidence="10 13">
    <location>
        <position position="65"/>
    </location>
    <ligand>
        <name>a divalent metal cation</name>
        <dbReference type="ChEBI" id="CHEBI:60240"/>
    </ligand>
</feature>
<dbReference type="InterPro" id="IPR013785">
    <property type="entry name" value="Aldolase_TIM"/>
</dbReference>
<evidence type="ECO:0000256" key="4">
    <source>
        <dbReference type="ARBA" id="ARBA00001947"/>
    </source>
</evidence>
<dbReference type="GO" id="GO:0004750">
    <property type="term" value="F:D-ribulose-phosphate 3-epimerase activity"/>
    <property type="evidence" value="ECO:0007669"/>
    <property type="project" value="UniProtKB-UniRule"/>
</dbReference>
<evidence type="ECO:0000256" key="7">
    <source>
        <dbReference type="ARBA" id="ARBA00013188"/>
    </source>
</evidence>
<dbReference type="FunFam" id="3.20.20.70:FF:000004">
    <property type="entry name" value="Ribulose-phosphate 3-epimerase"/>
    <property type="match status" value="1"/>
</dbReference>
<evidence type="ECO:0000256" key="5">
    <source>
        <dbReference type="ARBA" id="ARBA00001954"/>
    </source>
</evidence>
<gene>
    <name evidence="10" type="primary">rpe</name>
    <name evidence="15" type="ORF">SAMN05660865_00734</name>
</gene>
<evidence type="ECO:0000313" key="16">
    <source>
        <dbReference type="Proteomes" id="UP000242850"/>
    </source>
</evidence>
<feature type="active site" description="Proton acceptor" evidence="10 12">
    <location>
        <position position="34"/>
    </location>
</feature>
<dbReference type="GO" id="GO:0006098">
    <property type="term" value="P:pentose-phosphate shunt"/>
    <property type="evidence" value="ECO:0007669"/>
    <property type="project" value="UniProtKB-UniRule"/>
</dbReference>
<dbReference type="GO" id="GO:0005737">
    <property type="term" value="C:cytoplasm"/>
    <property type="evidence" value="ECO:0007669"/>
    <property type="project" value="UniProtKB-ARBA"/>
</dbReference>
<organism evidence="15 16">
    <name type="scientific">Caloramator fervidus</name>
    <dbReference type="NCBI Taxonomy" id="29344"/>
    <lineage>
        <taxon>Bacteria</taxon>
        <taxon>Bacillati</taxon>
        <taxon>Bacillota</taxon>
        <taxon>Clostridia</taxon>
        <taxon>Eubacteriales</taxon>
        <taxon>Clostridiaceae</taxon>
        <taxon>Caloramator</taxon>
    </lineage>
</organism>
<comment type="pathway">
    <text evidence="10">Carbohydrate degradation.</text>
</comment>
<feature type="binding site" evidence="14">
    <location>
        <position position="176"/>
    </location>
    <ligand>
        <name>substrate</name>
    </ligand>
</feature>
<name>A0A1H5TY28_9CLOT</name>
<keyword evidence="13" id="KW-0862">Zinc</keyword>
<dbReference type="EC" id="5.1.3.1" evidence="7 10"/>
<keyword evidence="8 10" id="KW-0479">Metal-binding</keyword>
<comment type="cofactor">
    <cofactor evidence="10 13">
        <name>a divalent metal cation</name>
        <dbReference type="ChEBI" id="CHEBI:60240"/>
    </cofactor>
    <text evidence="10 13">Binds 1 divalent metal cation per subunit.</text>
</comment>
<protein>
    <recommendedName>
        <fullName evidence="7 10">Ribulose-phosphate 3-epimerase</fullName>
        <ecNumber evidence="7 10">5.1.3.1</ecNumber>
    </recommendedName>
</protein>
<comment type="cofactor">
    <cofactor evidence="2">
        <name>Mn(2+)</name>
        <dbReference type="ChEBI" id="CHEBI:29035"/>
    </cofactor>
</comment>
<dbReference type="InterPro" id="IPR026019">
    <property type="entry name" value="Ribul_P_3_epim"/>
</dbReference>
<evidence type="ECO:0000313" key="15">
    <source>
        <dbReference type="EMBL" id="SEF67706.1"/>
    </source>
</evidence>
<feature type="binding site" evidence="10 13">
    <location>
        <position position="34"/>
    </location>
    <ligand>
        <name>a divalent metal cation</name>
        <dbReference type="ChEBI" id="CHEBI:60240"/>
    </ligand>
</feature>
<comment type="cofactor">
    <cofactor evidence="4">
        <name>Zn(2+)</name>
        <dbReference type="ChEBI" id="CHEBI:29105"/>
    </cofactor>
</comment>
<dbReference type="Gene3D" id="3.20.20.70">
    <property type="entry name" value="Aldolase class I"/>
    <property type="match status" value="1"/>
</dbReference>
<evidence type="ECO:0000256" key="11">
    <source>
        <dbReference type="PIRNR" id="PIRNR001461"/>
    </source>
</evidence>
<comment type="cofactor">
    <cofactor evidence="5">
        <name>Fe(2+)</name>
        <dbReference type="ChEBI" id="CHEBI:29033"/>
    </cofactor>
</comment>
<dbReference type="NCBIfam" id="TIGR01163">
    <property type="entry name" value="rpe"/>
    <property type="match status" value="1"/>
</dbReference>
<keyword evidence="9 10" id="KW-0413">Isomerase</keyword>
<feature type="binding site" evidence="10 13">
    <location>
        <position position="32"/>
    </location>
    <ligand>
        <name>a divalent metal cation</name>
        <dbReference type="ChEBI" id="CHEBI:60240"/>
    </ligand>
</feature>
<evidence type="ECO:0000256" key="13">
    <source>
        <dbReference type="PIRSR" id="PIRSR001461-2"/>
    </source>
</evidence>
<evidence type="ECO:0000256" key="1">
    <source>
        <dbReference type="ARBA" id="ARBA00001782"/>
    </source>
</evidence>
<dbReference type="InterPro" id="IPR000056">
    <property type="entry name" value="Ribul_P_3_epim-like"/>
</dbReference>
<dbReference type="NCBIfam" id="NF004076">
    <property type="entry name" value="PRK05581.1-4"/>
    <property type="match status" value="1"/>
</dbReference>
<sequence>MIKLAPSILSANFSKLGEEIKLIEDAGADYVHIDIMDGHFVPNITIGPLVVEAIRPLSNLVFDVHLMITEPDKYIEQFAKSGADIITVHAEACVHLNRTINLIRSFGKKVGVAINPATPLEVFDYVLDEIDMVLIMSVNPGFGGQKFIPSALKKIERIKKVIKERNLKVDIEVDGGINLNNLKDVVKAGANVIVAGSAIFNSHNVTETIKKFKEIGE</sequence>
<dbReference type="PANTHER" id="PTHR11749">
    <property type="entry name" value="RIBULOSE-5-PHOSPHATE-3-EPIMERASE"/>
    <property type="match status" value="1"/>
</dbReference>
<reference evidence="16" key="1">
    <citation type="submission" date="2016-10" db="EMBL/GenBank/DDBJ databases">
        <authorList>
            <person name="Varghese N."/>
            <person name="Submissions S."/>
        </authorList>
    </citation>
    <scope>NUCLEOTIDE SEQUENCE [LARGE SCALE GENOMIC DNA]</scope>
    <source>
        <strain evidence="16">DSM 5463</strain>
    </source>
</reference>
<feature type="binding site" evidence="10 14">
    <location>
        <begin position="196"/>
        <end position="197"/>
    </location>
    <ligand>
        <name>substrate</name>
    </ligand>
</feature>
<dbReference type="HAMAP" id="MF_02227">
    <property type="entry name" value="RPE"/>
    <property type="match status" value="1"/>
</dbReference>
<comment type="similarity">
    <text evidence="6 10 11">Belongs to the ribulose-phosphate 3-epimerase family.</text>
</comment>
<accession>A0A1H5TY28</accession>
<feature type="binding site" evidence="10">
    <location>
        <begin position="174"/>
        <end position="176"/>
    </location>
    <ligand>
        <name>substrate</name>
    </ligand>
</feature>
<dbReference type="EMBL" id="FNUK01000007">
    <property type="protein sequence ID" value="SEF67706.1"/>
    <property type="molecule type" value="Genomic_DNA"/>
</dbReference>
<proteinExistence type="inferred from homology"/>
<keyword evidence="10 11" id="KW-0119">Carbohydrate metabolism</keyword>
<comment type="catalytic activity">
    <reaction evidence="1 10 11">
        <text>D-ribulose 5-phosphate = D-xylulose 5-phosphate</text>
        <dbReference type="Rhea" id="RHEA:13677"/>
        <dbReference type="ChEBI" id="CHEBI:57737"/>
        <dbReference type="ChEBI" id="CHEBI:58121"/>
        <dbReference type="EC" id="5.1.3.1"/>
    </reaction>
</comment>
<evidence type="ECO:0000256" key="3">
    <source>
        <dbReference type="ARBA" id="ARBA00001941"/>
    </source>
</evidence>
<evidence type="ECO:0000256" key="10">
    <source>
        <dbReference type="HAMAP-Rule" id="MF_02227"/>
    </source>
</evidence>
<evidence type="ECO:0000256" key="8">
    <source>
        <dbReference type="ARBA" id="ARBA00022723"/>
    </source>
</evidence>
<evidence type="ECO:0000256" key="12">
    <source>
        <dbReference type="PIRSR" id="PIRSR001461-1"/>
    </source>
</evidence>
<dbReference type="PIRSF" id="PIRSF001461">
    <property type="entry name" value="RPE"/>
    <property type="match status" value="1"/>
</dbReference>
<dbReference type="AlphaFoldDB" id="A0A1H5TY28"/>
<comment type="cofactor">
    <cofactor evidence="3">
        <name>Co(2+)</name>
        <dbReference type="ChEBI" id="CHEBI:48828"/>
    </cofactor>
</comment>
<keyword evidence="13" id="KW-0170">Cobalt</keyword>
<feature type="binding site" evidence="10 14">
    <location>
        <position position="7"/>
    </location>
    <ligand>
        <name>substrate</name>
    </ligand>
</feature>
<dbReference type="Proteomes" id="UP000242850">
    <property type="component" value="Unassembled WGS sequence"/>
</dbReference>
<feature type="binding site" evidence="10 14">
    <location>
        <position position="65"/>
    </location>
    <ligand>
        <name>substrate</name>
    </ligand>
</feature>
<dbReference type="GO" id="GO:0019323">
    <property type="term" value="P:pentose catabolic process"/>
    <property type="evidence" value="ECO:0007669"/>
    <property type="project" value="UniProtKB-UniRule"/>
</dbReference>
<evidence type="ECO:0000256" key="9">
    <source>
        <dbReference type="ARBA" id="ARBA00023235"/>
    </source>
</evidence>
<comment type="function">
    <text evidence="10">Catalyzes the reversible epimerization of D-ribulose 5-phosphate to D-xylulose 5-phosphate.</text>
</comment>
<dbReference type="CDD" id="cd00429">
    <property type="entry name" value="RPE"/>
    <property type="match status" value="1"/>
</dbReference>
<dbReference type="Pfam" id="PF00834">
    <property type="entry name" value="Ribul_P_3_epim"/>
    <property type="match status" value="1"/>
</dbReference>
<feature type="binding site" evidence="10 14">
    <location>
        <begin position="141"/>
        <end position="144"/>
    </location>
    <ligand>
        <name>substrate</name>
    </ligand>
</feature>
<evidence type="ECO:0000256" key="2">
    <source>
        <dbReference type="ARBA" id="ARBA00001936"/>
    </source>
</evidence>